<comment type="subcellular location">
    <subcellularLocation>
        <location evidence="1 7">Mitochondrion</location>
    </subcellularLocation>
</comment>
<organism evidence="8 9">
    <name type="scientific">Serendipita indica (strain DSM 11827)</name>
    <name type="common">Root endophyte fungus</name>
    <name type="synonym">Piriformospora indica</name>
    <dbReference type="NCBI Taxonomy" id="1109443"/>
    <lineage>
        <taxon>Eukaryota</taxon>
        <taxon>Fungi</taxon>
        <taxon>Dikarya</taxon>
        <taxon>Basidiomycota</taxon>
        <taxon>Agaricomycotina</taxon>
        <taxon>Agaricomycetes</taxon>
        <taxon>Sebacinales</taxon>
        <taxon>Serendipitaceae</taxon>
        <taxon>Serendipita</taxon>
    </lineage>
</organism>
<keyword evidence="3 7" id="KW-0489">Methyltransferase</keyword>
<dbReference type="EC" id="2.1.1.320" evidence="7"/>
<dbReference type="InParanoid" id="G4TL83"/>
<evidence type="ECO:0000256" key="2">
    <source>
        <dbReference type="ARBA" id="ARBA00005891"/>
    </source>
</evidence>
<gene>
    <name evidence="8" type="ORF">PIIN_06002</name>
</gene>
<dbReference type="PANTHER" id="PTHR12049">
    <property type="entry name" value="PROTEIN ARGININE METHYLTRANSFERASE NDUFAF7, MITOCHONDRIAL"/>
    <property type="match status" value="1"/>
</dbReference>
<dbReference type="SUPFAM" id="SSF53335">
    <property type="entry name" value="S-adenosyl-L-methionine-dependent methyltransferases"/>
    <property type="match status" value="1"/>
</dbReference>
<dbReference type="InterPro" id="IPR003788">
    <property type="entry name" value="NDUFAF7"/>
</dbReference>
<dbReference type="Pfam" id="PF02636">
    <property type="entry name" value="Methyltransf_28"/>
    <property type="match status" value="1"/>
</dbReference>
<dbReference type="EMBL" id="CAFZ01000146">
    <property type="protein sequence ID" value="CCA72066.1"/>
    <property type="molecule type" value="Genomic_DNA"/>
</dbReference>
<protein>
    <recommendedName>
        <fullName evidence="7">Protein arginine methyltransferase NDUFAF7</fullName>
        <ecNumber evidence="7">2.1.1.320</ecNumber>
    </recommendedName>
</protein>
<comment type="similarity">
    <text evidence="2 7">Belongs to the NDUFAF7 family.</text>
</comment>
<sequence length="450" mass="51840">MLVRDFIQDSLYNPNYGYFSKRAEIFSPVESINFNEIAEAAEFDATVARLYREYDESSDPRDIAGRQVWHTPTELFKPYYGQAIAQCLVSEYLLKYYPYEDLVIYEIGAGNGTLALNVLDFLREHYPDAYDRTQYHIVEISPRLAERQRKLLLPRHPMVKINNQDIFSWSSPVAMPCYFLAIEVVDNFAHDALRYSLNGLKPYQGLIAISSNGNIQEAWEPAQDPLILKYLAYRNLTKHKAPQIASSRFQPYLYQLRRLLPFAPNLTEPEYIPTKLMTLFELLAQKFPLHRLLLTDFYHLPDSVPGYNAPVVQTRLKNVMVPCSTLAVQPGYFDIFFPTSFETMRDIYEAILSRPISASTDRASRPSPMSTSALPYRLGTEFFTSNPFRSGRRNPLDGITSTSGLPVGQRRSSVYTHREFMEKYATVSSTQLQSGENPMLDFYQNVKFLF</sequence>
<reference evidence="8 9" key="1">
    <citation type="journal article" date="2011" name="PLoS Pathog.">
        <title>Endophytic Life Strategies Decoded by Genome and Transcriptome Analyses of the Mutualistic Root Symbiont Piriformospora indica.</title>
        <authorList>
            <person name="Zuccaro A."/>
            <person name="Lahrmann U."/>
            <person name="Guldener U."/>
            <person name="Langen G."/>
            <person name="Pfiffi S."/>
            <person name="Biedenkopf D."/>
            <person name="Wong P."/>
            <person name="Samans B."/>
            <person name="Grimm C."/>
            <person name="Basiewicz M."/>
            <person name="Murat C."/>
            <person name="Martin F."/>
            <person name="Kogel K.H."/>
        </authorList>
    </citation>
    <scope>NUCLEOTIDE SEQUENCE [LARGE SCALE GENOMIC DNA]</scope>
    <source>
        <strain evidence="8 9">DSM 11827</strain>
    </source>
</reference>
<keyword evidence="5 7" id="KW-0496">Mitochondrion</keyword>
<comment type="caution">
    <text evidence="8">The sequence shown here is derived from an EMBL/GenBank/DDBJ whole genome shotgun (WGS) entry which is preliminary data.</text>
</comment>
<dbReference type="eggNOG" id="ENOG502QRKD">
    <property type="taxonomic scope" value="Eukaryota"/>
</dbReference>
<keyword evidence="9" id="KW-1185">Reference proteome</keyword>
<evidence type="ECO:0000313" key="8">
    <source>
        <dbReference type="EMBL" id="CCA72066.1"/>
    </source>
</evidence>
<dbReference type="HOGENOM" id="CLU_028484_1_0_1"/>
<dbReference type="FunCoup" id="G4TL83">
    <property type="interactions" value="24"/>
</dbReference>
<dbReference type="STRING" id="1109443.G4TL83"/>
<accession>G4TL83</accession>
<evidence type="ECO:0000256" key="5">
    <source>
        <dbReference type="ARBA" id="ARBA00023128"/>
    </source>
</evidence>
<dbReference type="OMA" id="LPFAPNM"/>
<evidence type="ECO:0000256" key="6">
    <source>
        <dbReference type="ARBA" id="ARBA00048612"/>
    </source>
</evidence>
<evidence type="ECO:0000256" key="3">
    <source>
        <dbReference type="ARBA" id="ARBA00022603"/>
    </source>
</evidence>
<proteinExistence type="inferred from homology"/>
<evidence type="ECO:0000256" key="4">
    <source>
        <dbReference type="ARBA" id="ARBA00022679"/>
    </source>
</evidence>
<dbReference type="InterPro" id="IPR029063">
    <property type="entry name" value="SAM-dependent_MTases_sf"/>
</dbReference>
<dbReference type="InterPro" id="IPR038375">
    <property type="entry name" value="NDUFAF7_sf"/>
</dbReference>
<evidence type="ECO:0000313" key="9">
    <source>
        <dbReference type="Proteomes" id="UP000007148"/>
    </source>
</evidence>
<comment type="catalytic activity">
    <reaction evidence="6 7">
        <text>L-arginyl-[protein] + 2 S-adenosyl-L-methionine = N(omega),N(omega)'-dimethyl-L-arginyl-[protein] + 2 S-adenosyl-L-homocysteine + 2 H(+)</text>
        <dbReference type="Rhea" id="RHEA:48108"/>
        <dbReference type="Rhea" id="RHEA-COMP:10532"/>
        <dbReference type="Rhea" id="RHEA-COMP:11992"/>
        <dbReference type="ChEBI" id="CHEBI:15378"/>
        <dbReference type="ChEBI" id="CHEBI:29965"/>
        <dbReference type="ChEBI" id="CHEBI:57856"/>
        <dbReference type="ChEBI" id="CHEBI:59789"/>
        <dbReference type="ChEBI" id="CHEBI:88221"/>
        <dbReference type="EC" id="2.1.1.320"/>
    </reaction>
</comment>
<dbReference type="GO" id="GO:0005739">
    <property type="term" value="C:mitochondrion"/>
    <property type="evidence" value="ECO:0007669"/>
    <property type="project" value="UniProtKB-SubCell"/>
</dbReference>
<evidence type="ECO:0000256" key="7">
    <source>
        <dbReference type="RuleBase" id="RU364114"/>
    </source>
</evidence>
<dbReference type="GO" id="GO:0035243">
    <property type="term" value="F:protein-arginine omega-N symmetric methyltransferase activity"/>
    <property type="evidence" value="ECO:0007669"/>
    <property type="project" value="UniProtKB-EC"/>
</dbReference>
<dbReference type="GO" id="GO:0032259">
    <property type="term" value="P:methylation"/>
    <property type="evidence" value="ECO:0007669"/>
    <property type="project" value="UniProtKB-KW"/>
</dbReference>
<evidence type="ECO:0000256" key="1">
    <source>
        <dbReference type="ARBA" id="ARBA00004173"/>
    </source>
</evidence>
<dbReference type="PANTHER" id="PTHR12049:SF5">
    <property type="entry name" value="PROTEIN ARGININE METHYLTRANSFERASE NDUFAF7 HOMOLOG, MITOCHONDRIAL"/>
    <property type="match status" value="1"/>
</dbReference>
<comment type="function">
    <text evidence="7">Arginine methyltransferase involved in the assembly or stability of mitochondrial NADH:ubiquinone oxidoreductase complex (complex I).</text>
</comment>
<name>G4TL83_SERID</name>
<keyword evidence="4 7" id="KW-0808">Transferase</keyword>
<dbReference type="Gene3D" id="3.40.50.12710">
    <property type="match status" value="1"/>
</dbReference>
<dbReference type="Proteomes" id="UP000007148">
    <property type="component" value="Unassembled WGS sequence"/>
</dbReference>
<dbReference type="OrthoDB" id="17415at2759"/>
<dbReference type="AlphaFoldDB" id="G4TL83"/>